<dbReference type="AlphaFoldDB" id="M4BZE3"/>
<protein>
    <submittedName>
        <fullName evidence="1">Uncharacterized protein</fullName>
    </submittedName>
</protein>
<reference evidence="2" key="1">
    <citation type="journal article" date="2010" name="Science">
        <title>Signatures of adaptation to obligate biotrophy in the Hyaloperonospora arabidopsidis genome.</title>
        <authorList>
            <person name="Baxter L."/>
            <person name="Tripathy S."/>
            <person name="Ishaque N."/>
            <person name="Boot N."/>
            <person name="Cabral A."/>
            <person name="Kemen E."/>
            <person name="Thines M."/>
            <person name="Ah-Fong A."/>
            <person name="Anderson R."/>
            <person name="Badejoko W."/>
            <person name="Bittner-Eddy P."/>
            <person name="Boore J.L."/>
            <person name="Chibucos M.C."/>
            <person name="Coates M."/>
            <person name="Dehal P."/>
            <person name="Delehaunty K."/>
            <person name="Dong S."/>
            <person name="Downton P."/>
            <person name="Dumas B."/>
            <person name="Fabro G."/>
            <person name="Fronick C."/>
            <person name="Fuerstenberg S.I."/>
            <person name="Fulton L."/>
            <person name="Gaulin E."/>
            <person name="Govers F."/>
            <person name="Hughes L."/>
            <person name="Humphray S."/>
            <person name="Jiang R.H."/>
            <person name="Judelson H."/>
            <person name="Kamoun S."/>
            <person name="Kyung K."/>
            <person name="Meijer H."/>
            <person name="Minx P."/>
            <person name="Morris P."/>
            <person name="Nelson J."/>
            <person name="Phuntumart V."/>
            <person name="Qutob D."/>
            <person name="Rehmany A."/>
            <person name="Rougon-Cardoso A."/>
            <person name="Ryden P."/>
            <person name="Torto-Alalibo T."/>
            <person name="Studholme D."/>
            <person name="Wang Y."/>
            <person name="Win J."/>
            <person name="Wood J."/>
            <person name="Clifton S.W."/>
            <person name="Rogers J."/>
            <person name="Van den Ackerveken G."/>
            <person name="Jones J.D."/>
            <person name="McDowell J.M."/>
            <person name="Beynon J."/>
            <person name="Tyler B.M."/>
        </authorList>
    </citation>
    <scope>NUCLEOTIDE SEQUENCE [LARGE SCALE GENOMIC DNA]</scope>
    <source>
        <strain evidence="2">Emoy2</strain>
    </source>
</reference>
<reference evidence="1" key="2">
    <citation type="submission" date="2015-06" db="UniProtKB">
        <authorList>
            <consortium name="EnsemblProtists"/>
        </authorList>
    </citation>
    <scope>IDENTIFICATION</scope>
    <source>
        <strain evidence="1">Emoy2</strain>
    </source>
</reference>
<keyword evidence="2" id="KW-1185">Reference proteome</keyword>
<proteinExistence type="predicted"/>
<dbReference type="HOGENOM" id="CLU_2983162_0_0_1"/>
<dbReference type="EnsemblProtists" id="HpaT811966">
    <property type="protein sequence ID" value="HpaP811966"/>
    <property type="gene ID" value="HpaG811966"/>
</dbReference>
<dbReference type="VEuPathDB" id="FungiDB:HpaG811966"/>
<accession>M4BZE3</accession>
<dbReference type="EMBL" id="JH598059">
    <property type="status" value="NOT_ANNOTATED_CDS"/>
    <property type="molecule type" value="Genomic_DNA"/>
</dbReference>
<evidence type="ECO:0000313" key="2">
    <source>
        <dbReference type="Proteomes" id="UP000011713"/>
    </source>
</evidence>
<organism evidence="1 2">
    <name type="scientific">Hyaloperonospora arabidopsidis (strain Emoy2)</name>
    <name type="common">Downy mildew agent</name>
    <name type="synonym">Peronospora arabidopsidis</name>
    <dbReference type="NCBI Taxonomy" id="559515"/>
    <lineage>
        <taxon>Eukaryota</taxon>
        <taxon>Sar</taxon>
        <taxon>Stramenopiles</taxon>
        <taxon>Oomycota</taxon>
        <taxon>Peronosporomycetes</taxon>
        <taxon>Peronosporales</taxon>
        <taxon>Peronosporaceae</taxon>
        <taxon>Hyaloperonospora</taxon>
    </lineage>
</organism>
<evidence type="ECO:0000313" key="1">
    <source>
        <dbReference type="EnsemblProtists" id="HpaP811966"/>
    </source>
</evidence>
<dbReference type="Proteomes" id="UP000011713">
    <property type="component" value="Unassembled WGS sequence"/>
</dbReference>
<sequence>MRARALKGLAVDLDPTRFAIGRVHPRRARKTSMETGVMVRHEIMAVRRESGRVGDRRR</sequence>
<name>M4BZE3_HYAAE</name>
<dbReference type="InParanoid" id="M4BZE3"/>